<protein>
    <submittedName>
        <fullName evidence="1">Uncharacterized protein</fullName>
    </submittedName>
</protein>
<sequence>MPDAPVILAAISVASTAKILMLAANTSPRIEVSVCRSQERVMCQSVGIYFPTASRIPSRACDFTTRVGAERSKRK</sequence>
<reference evidence="2" key="1">
    <citation type="submission" date="2017-02" db="EMBL/GenBank/DDBJ databases">
        <authorList>
            <person name="Varghese N."/>
            <person name="Submissions S."/>
        </authorList>
    </citation>
    <scope>NUCLEOTIDE SEQUENCE [LARGE SCALE GENOMIC DNA]</scope>
    <source>
        <strain evidence="2">ATCC 27094</strain>
    </source>
</reference>
<proteinExistence type="predicted"/>
<evidence type="ECO:0000313" key="1">
    <source>
        <dbReference type="EMBL" id="SKA28598.1"/>
    </source>
</evidence>
<organism evidence="1 2">
    <name type="scientific">Enhydrobacter aerosaccus</name>
    <dbReference type="NCBI Taxonomy" id="225324"/>
    <lineage>
        <taxon>Bacteria</taxon>
        <taxon>Pseudomonadati</taxon>
        <taxon>Pseudomonadota</taxon>
        <taxon>Alphaproteobacteria</taxon>
        <taxon>Hyphomicrobiales</taxon>
        <taxon>Enhydrobacter</taxon>
    </lineage>
</organism>
<evidence type="ECO:0000313" key="2">
    <source>
        <dbReference type="Proteomes" id="UP000190092"/>
    </source>
</evidence>
<dbReference type="Proteomes" id="UP000190092">
    <property type="component" value="Unassembled WGS sequence"/>
</dbReference>
<keyword evidence="2" id="KW-1185">Reference proteome</keyword>
<dbReference type="AlphaFoldDB" id="A0A1T4SL09"/>
<dbReference type="EMBL" id="FUWJ01000008">
    <property type="protein sequence ID" value="SKA28598.1"/>
    <property type="molecule type" value="Genomic_DNA"/>
</dbReference>
<name>A0A1T4SL09_9HYPH</name>
<gene>
    <name evidence="1" type="ORF">SAMN02745126_04806</name>
</gene>
<accession>A0A1T4SL09</accession>